<gene>
    <name evidence="2" type="ORF">An01g05420</name>
</gene>
<sequence>MPLLLAATYSYHLSATVSVVLRTGKKPLGITKSQNHHAKELAPSQDSRKTLASDIGVNGPRGYSKDECEVYPNKIFWLLVCRLEEPVCEVKEH</sequence>
<proteinExistence type="predicted"/>
<evidence type="ECO:0000313" key="2">
    <source>
        <dbReference type="RefSeq" id="XP_059603157.1"/>
    </source>
</evidence>
<name>A0AAJ8E148_ASPNG</name>
<dbReference type="GeneID" id="84589951"/>
<reference evidence="2" key="1">
    <citation type="submission" date="2025-02" db="EMBL/GenBank/DDBJ databases">
        <authorList>
            <consortium name="NCBI Genome Project"/>
        </authorList>
    </citation>
    <scope>NUCLEOTIDE SEQUENCE</scope>
</reference>
<reference evidence="2" key="2">
    <citation type="submission" date="2025-08" db="UniProtKB">
        <authorList>
            <consortium name="RefSeq"/>
        </authorList>
    </citation>
    <scope>IDENTIFICATION</scope>
</reference>
<protein>
    <submittedName>
        <fullName evidence="2">Uncharacterized protein</fullName>
    </submittedName>
</protein>
<dbReference type="RefSeq" id="XP_059603157.1">
    <property type="nucleotide sequence ID" value="XM_059748126.1"/>
</dbReference>
<organism evidence="2">
    <name type="scientific">Aspergillus niger</name>
    <dbReference type="NCBI Taxonomy" id="5061"/>
    <lineage>
        <taxon>Eukaryota</taxon>
        <taxon>Fungi</taxon>
        <taxon>Dikarya</taxon>
        <taxon>Ascomycota</taxon>
        <taxon>Pezizomycotina</taxon>
        <taxon>Eurotiomycetes</taxon>
        <taxon>Eurotiomycetidae</taxon>
        <taxon>Eurotiales</taxon>
        <taxon>Aspergillaceae</taxon>
        <taxon>Aspergillus</taxon>
        <taxon>Aspergillus subgen. Circumdati</taxon>
    </lineage>
</organism>
<evidence type="ECO:0000256" key="1">
    <source>
        <dbReference type="SAM" id="MobiDB-lite"/>
    </source>
</evidence>
<dbReference type="AlphaFoldDB" id="A0AAJ8E148"/>
<accession>A0AAJ8E148</accession>
<dbReference type="VEuPathDB" id="FungiDB:An01g05420"/>
<dbReference type="KEGG" id="ang:An01g05420"/>
<feature type="region of interest" description="Disordered" evidence="1">
    <location>
        <begin position="34"/>
        <end position="53"/>
    </location>
</feature>